<feature type="region of interest" description="Disordered" evidence="1">
    <location>
        <begin position="1"/>
        <end position="38"/>
    </location>
</feature>
<accession>A0A4Y3RYN6</accession>
<evidence type="ECO:0000256" key="1">
    <source>
        <dbReference type="SAM" id="MobiDB-lite"/>
    </source>
</evidence>
<evidence type="ECO:0000313" key="2">
    <source>
        <dbReference type="EMBL" id="GEB62445.1"/>
    </source>
</evidence>
<organism evidence="2 3">
    <name type="scientific">Streptomyces gardneri</name>
    <dbReference type="NCBI Taxonomy" id="66892"/>
    <lineage>
        <taxon>Bacteria</taxon>
        <taxon>Bacillati</taxon>
        <taxon>Actinomycetota</taxon>
        <taxon>Actinomycetes</taxon>
        <taxon>Kitasatosporales</taxon>
        <taxon>Streptomycetaceae</taxon>
        <taxon>Streptomyces</taxon>
    </lineage>
</organism>
<keyword evidence="3" id="KW-1185">Reference proteome</keyword>
<comment type="caution">
    <text evidence="2">The sequence shown here is derived from an EMBL/GenBank/DDBJ whole genome shotgun (WGS) entry which is preliminary data.</text>
</comment>
<name>A0A4Y3RYN6_9ACTN</name>
<feature type="compositionally biased region" description="Low complexity" evidence="1">
    <location>
        <begin position="27"/>
        <end position="38"/>
    </location>
</feature>
<gene>
    <name evidence="2" type="ORF">SGA01_80500</name>
</gene>
<protein>
    <submittedName>
        <fullName evidence="2">Uncharacterized protein</fullName>
    </submittedName>
</protein>
<proteinExistence type="predicted"/>
<dbReference type="AlphaFoldDB" id="A0A4Y3RYN6"/>
<dbReference type="EMBL" id="BJMN01000097">
    <property type="protein sequence ID" value="GEB62445.1"/>
    <property type="molecule type" value="Genomic_DNA"/>
</dbReference>
<evidence type="ECO:0000313" key="3">
    <source>
        <dbReference type="Proteomes" id="UP000315226"/>
    </source>
</evidence>
<sequence length="105" mass="10598">MVRGAGTWLVQRPAGGSVAPQAGLESGPGADAVGAPAGDVEQKAVEGASCQFGVGAARLRTGVGVVVLLAVDPAAHQLLVVIHDHRFTSPTDTRSAPYGRACVER</sequence>
<reference evidence="2 3" key="1">
    <citation type="submission" date="2019-06" db="EMBL/GenBank/DDBJ databases">
        <title>Whole genome shotgun sequence of Streptomyces gardneri NBRC 12865.</title>
        <authorList>
            <person name="Hosoyama A."/>
            <person name="Uohara A."/>
            <person name="Ohji S."/>
            <person name="Ichikawa N."/>
        </authorList>
    </citation>
    <scope>NUCLEOTIDE SEQUENCE [LARGE SCALE GENOMIC DNA]</scope>
    <source>
        <strain evidence="2 3">NBRC 12865</strain>
    </source>
</reference>
<dbReference type="Proteomes" id="UP000315226">
    <property type="component" value="Unassembled WGS sequence"/>
</dbReference>